<reference evidence="7" key="1">
    <citation type="submission" date="2014-03" db="EMBL/GenBank/DDBJ databases">
        <title>The sialotranscriptome of Amblyomma triste, Amblyomma parvum and Amblyomma cajennense ticks, uncovered by 454-based RNA-seq.</title>
        <authorList>
            <person name="Garcia G.R."/>
            <person name="Gardinassi L.G."/>
            <person name="Ribeiro J.M."/>
            <person name="Anatriello E."/>
            <person name="Ferreira B.R."/>
            <person name="Moreira H.N."/>
            <person name="Mafra C."/>
            <person name="Olegario M.M."/>
            <person name="Szabo P.J."/>
            <person name="Miranda-Santos I.K."/>
            <person name="Maruyama S.R."/>
        </authorList>
    </citation>
    <scope>NUCLEOTIDE SEQUENCE</scope>
    <source>
        <strain evidence="7">Uberlandia</strain>
        <tissue evidence="7">Salivary glands</tissue>
    </source>
</reference>
<evidence type="ECO:0000256" key="2">
    <source>
        <dbReference type="ARBA" id="ARBA00022801"/>
    </source>
</evidence>
<feature type="binding site" evidence="5">
    <location>
        <position position="323"/>
    </location>
    <ligand>
        <name>Zn(2+)</name>
        <dbReference type="ChEBI" id="CHEBI:29105"/>
        <note>catalytic</note>
    </ligand>
</feature>
<dbReference type="AlphaFoldDB" id="A0A023FP79"/>
<keyword evidence="1 7" id="KW-0645">Protease</keyword>
<dbReference type="GO" id="GO:0046872">
    <property type="term" value="F:metal ion binding"/>
    <property type="evidence" value="ECO:0007669"/>
    <property type="project" value="UniProtKB-KW"/>
</dbReference>
<dbReference type="PANTHER" id="PTHR11905:SF159">
    <property type="entry name" value="ADAM METALLOPROTEASE"/>
    <property type="match status" value="1"/>
</dbReference>
<evidence type="ECO:0000256" key="5">
    <source>
        <dbReference type="PROSITE-ProRule" id="PRU00276"/>
    </source>
</evidence>
<proteinExistence type="evidence at transcript level"/>
<dbReference type="PROSITE" id="PS50215">
    <property type="entry name" value="ADAM_MEPRO"/>
    <property type="match status" value="1"/>
</dbReference>
<evidence type="ECO:0000313" key="7">
    <source>
        <dbReference type="EMBL" id="JAC23566.1"/>
    </source>
</evidence>
<evidence type="ECO:0000256" key="4">
    <source>
        <dbReference type="ARBA" id="ARBA00023049"/>
    </source>
</evidence>
<dbReference type="Gene3D" id="3.40.390.10">
    <property type="entry name" value="Collagenase (Catalytic Domain)"/>
    <property type="match status" value="1"/>
</dbReference>
<keyword evidence="2" id="KW-0378">Hydrolase</keyword>
<dbReference type="EMBL" id="GBBK01000916">
    <property type="protein sequence ID" value="JAC23566.1"/>
    <property type="molecule type" value="mRNA"/>
</dbReference>
<feature type="domain" description="Peptidase M12B" evidence="6">
    <location>
        <begin position="172"/>
        <end position="347"/>
    </location>
</feature>
<accession>A0A023FP79</accession>
<dbReference type="InterPro" id="IPR024079">
    <property type="entry name" value="MetalloPept_cat_dom_sf"/>
</dbReference>
<feature type="binding site" evidence="5">
    <location>
        <position position="329"/>
    </location>
    <ligand>
        <name>Zn(2+)</name>
        <dbReference type="ChEBI" id="CHEBI:29105"/>
        <note>catalytic</note>
    </ligand>
</feature>
<feature type="active site" evidence="5">
    <location>
        <position position="320"/>
    </location>
</feature>
<keyword evidence="5" id="KW-0479">Metal-binding</keyword>
<evidence type="ECO:0000259" key="6">
    <source>
        <dbReference type="PROSITE" id="PS50215"/>
    </source>
</evidence>
<sequence length="347" mass="38639">MSKPLELPFLNLVRFCRCIGKRPPYSIVYPTLLDERSVGGKKVVALSQDITLNLAPTNVFSDNFVLSTARTTDILHSEFDTSEIRRTLYHDEARMAAVSMRDDGGVIEVRGVIGEILRIEPLPFLERRANGQIPHRLFHARNVNPNDKVTVSARALATATAARPSRVHLKHVVVEMFILCDTAFLEFFLTDAEMTDYLAITVAAVNLRYKSLQPTIKFSIVGILKLNDVVENIFMKTNGTYLDAQVTLLNFMRFTYGGGLREADVTYLVTGMDMAEFYRGKVYSQIAGLAYVATLCAYDGVAIGEDRGALYFGVDIMAHELAHSLGCVHDGDGPYQKTCRAQRINKA</sequence>
<dbReference type="PANTHER" id="PTHR11905">
    <property type="entry name" value="ADAM A DISINTEGRIN AND METALLOPROTEASE DOMAIN"/>
    <property type="match status" value="1"/>
</dbReference>
<dbReference type="GO" id="GO:0006509">
    <property type="term" value="P:membrane protein ectodomain proteolysis"/>
    <property type="evidence" value="ECO:0007669"/>
    <property type="project" value="TreeGrafter"/>
</dbReference>
<dbReference type="GO" id="GO:0004222">
    <property type="term" value="F:metalloendopeptidase activity"/>
    <property type="evidence" value="ECO:0007669"/>
    <property type="project" value="InterPro"/>
</dbReference>
<dbReference type="Pfam" id="PF13582">
    <property type="entry name" value="Reprolysin_3"/>
    <property type="match status" value="1"/>
</dbReference>
<keyword evidence="4 7" id="KW-0482">Metalloprotease</keyword>
<organism evidence="7">
    <name type="scientific">Amblyomma cajennense</name>
    <name type="common">Cayenne tick</name>
    <name type="synonym">Acarus cajennensis</name>
    <dbReference type="NCBI Taxonomy" id="34607"/>
    <lineage>
        <taxon>Eukaryota</taxon>
        <taxon>Metazoa</taxon>
        <taxon>Ecdysozoa</taxon>
        <taxon>Arthropoda</taxon>
        <taxon>Chelicerata</taxon>
        <taxon>Arachnida</taxon>
        <taxon>Acari</taxon>
        <taxon>Parasitiformes</taxon>
        <taxon>Ixodida</taxon>
        <taxon>Ixodoidea</taxon>
        <taxon>Ixodidae</taxon>
        <taxon>Amblyomminae</taxon>
        <taxon>Amblyomma</taxon>
    </lineage>
</organism>
<feature type="binding site" evidence="5">
    <location>
        <position position="319"/>
    </location>
    <ligand>
        <name>Zn(2+)</name>
        <dbReference type="ChEBI" id="CHEBI:29105"/>
        <note>catalytic</note>
    </ligand>
</feature>
<dbReference type="InterPro" id="IPR001590">
    <property type="entry name" value="Peptidase_M12B"/>
</dbReference>
<evidence type="ECO:0000256" key="3">
    <source>
        <dbReference type="ARBA" id="ARBA00022833"/>
    </source>
</evidence>
<dbReference type="SUPFAM" id="SSF55486">
    <property type="entry name" value="Metalloproteases ('zincins'), catalytic domain"/>
    <property type="match status" value="1"/>
</dbReference>
<keyword evidence="3 5" id="KW-0862">Zinc</keyword>
<protein>
    <submittedName>
        <fullName evidence="7">Putative tick metalloprotease 1</fullName>
    </submittedName>
</protein>
<name>A0A023FP79_AMBCJ</name>
<comment type="caution">
    <text evidence="5">Lacks conserved residue(s) required for the propagation of feature annotation.</text>
</comment>
<evidence type="ECO:0000256" key="1">
    <source>
        <dbReference type="ARBA" id="ARBA00022670"/>
    </source>
</evidence>